<feature type="transmembrane region" description="Helical" evidence="9">
    <location>
        <begin position="264"/>
        <end position="285"/>
    </location>
</feature>
<feature type="transmembrane region" description="Helical" evidence="9">
    <location>
        <begin position="363"/>
        <end position="396"/>
    </location>
</feature>
<comment type="similarity">
    <text evidence="2">Belongs to the autoinducer-2 exporter (AI-2E) (TC 2.A.86) family.</text>
</comment>
<keyword evidence="7 9" id="KW-0472">Membrane</keyword>
<evidence type="ECO:0000313" key="11">
    <source>
        <dbReference type="Proteomes" id="UP000823858"/>
    </source>
</evidence>
<organism evidence="10 11">
    <name type="scientific">Candidatus Corynebacterium faecigallinarum</name>
    <dbReference type="NCBI Taxonomy" id="2838528"/>
    <lineage>
        <taxon>Bacteria</taxon>
        <taxon>Bacillati</taxon>
        <taxon>Actinomycetota</taxon>
        <taxon>Actinomycetes</taxon>
        <taxon>Mycobacteriales</taxon>
        <taxon>Corynebacteriaceae</taxon>
        <taxon>Corynebacterium</taxon>
    </lineage>
</organism>
<evidence type="ECO:0000256" key="9">
    <source>
        <dbReference type="SAM" id="Phobius"/>
    </source>
</evidence>
<feature type="transmembrane region" description="Helical" evidence="9">
    <location>
        <begin position="122"/>
        <end position="141"/>
    </location>
</feature>
<dbReference type="AlphaFoldDB" id="A0A9D2TPX8"/>
<name>A0A9D2TPX8_9CORY</name>
<reference evidence="10" key="2">
    <citation type="submission" date="2021-04" db="EMBL/GenBank/DDBJ databases">
        <authorList>
            <person name="Gilroy R."/>
        </authorList>
    </citation>
    <scope>NUCLEOTIDE SEQUENCE</scope>
    <source>
        <strain evidence="10">ChiHjej13B12-4958</strain>
    </source>
</reference>
<feature type="compositionally biased region" description="Basic and acidic residues" evidence="8">
    <location>
        <begin position="518"/>
        <end position="540"/>
    </location>
</feature>
<evidence type="ECO:0000256" key="4">
    <source>
        <dbReference type="ARBA" id="ARBA00022475"/>
    </source>
</evidence>
<evidence type="ECO:0000256" key="2">
    <source>
        <dbReference type="ARBA" id="ARBA00009773"/>
    </source>
</evidence>
<proteinExistence type="inferred from homology"/>
<feature type="region of interest" description="Disordered" evidence="8">
    <location>
        <begin position="499"/>
        <end position="549"/>
    </location>
</feature>
<evidence type="ECO:0000256" key="8">
    <source>
        <dbReference type="SAM" id="MobiDB-lite"/>
    </source>
</evidence>
<feature type="transmembrane region" description="Helical" evidence="9">
    <location>
        <begin position="179"/>
        <end position="201"/>
    </location>
</feature>
<feature type="compositionally biased region" description="Polar residues" evidence="8">
    <location>
        <begin position="1"/>
        <end position="18"/>
    </location>
</feature>
<evidence type="ECO:0000256" key="3">
    <source>
        <dbReference type="ARBA" id="ARBA00022448"/>
    </source>
</evidence>
<evidence type="ECO:0000256" key="7">
    <source>
        <dbReference type="ARBA" id="ARBA00023136"/>
    </source>
</evidence>
<dbReference type="GO" id="GO:0055085">
    <property type="term" value="P:transmembrane transport"/>
    <property type="evidence" value="ECO:0007669"/>
    <property type="project" value="TreeGrafter"/>
</dbReference>
<accession>A0A9D2TPX8</accession>
<evidence type="ECO:0000256" key="6">
    <source>
        <dbReference type="ARBA" id="ARBA00022989"/>
    </source>
</evidence>
<keyword evidence="3" id="KW-0813">Transport</keyword>
<evidence type="ECO:0000256" key="1">
    <source>
        <dbReference type="ARBA" id="ARBA00004651"/>
    </source>
</evidence>
<gene>
    <name evidence="10" type="ORF">H9751_06445</name>
</gene>
<dbReference type="Pfam" id="PF01594">
    <property type="entry name" value="AI-2E_transport"/>
    <property type="match status" value="1"/>
</dbReference>
<dbReference type="GO" id="GO:0005886">
    <property type="term" value="C:plasma membrane"/>
    <property type="evidence" value="ECO:0007669"/>
    <property type="project" value="UniProtKB-SubCell"/>
</dbReference>
<sequence>MERVSSDSVNPTDGTPDQSGRPARSNRKASPGGPDPRDVVDGRDFADILMGSGRMDPEVSLPLPDERPVTDQEPASDSLRLENDPSLEVPDDQSSVLQSDKEVGPGDEQRDRAEVIGTSARWAAGWSLRFLVIAAGLWVAGFVASQLWAGILPLLLAIIVCTVLWPLTRQLRKWRVPNALAVLLTIIGFAGAFIGIIAAIAPSVSKQIPELVESGTQGVQTILDWVAGPPLNLQSDQLDNMLDQATSWLQDQSSQITQTAVTGVSAITSALITLFVMLVLIFFFLKDGEKFLPMVRRITGRRVGWHLTEVLTRCWNTLGGFIRTQAIVSFIDAFFIGLGLVILGVPLAGPLAIITFFGGFIPIVGAFTAGALAVLVALVANGFTTALIVLGVVLAVQQLEGNILQPVLQAKAMKMHAVIVLLSVIVGSGLYGIIGAFLAVPVAAVVIEIFRYIGDLTDLATGEKHSSDIKFATTAGKNTGAQREQAAERWQNWRRSLMEDEKGDAKPFSRFLAPLLPDPDKSDTSDEAEKPDDGDSDKPGGDTTSKQTD</sequence>
<feature type="transmembrane region" description="Helical" evidence="9">
    <location>
        <begin position="333"/>
        <end position="357"/>
    </location>
</feature>
<keyword evidence="4" id="KW-1003">Cell membrane</keyword>
<feature type="region of interest" description="Disordered" evidence="8">
    <location>
        <begin position="1"/>
        <end position="111"/>
    </location>
</feature>
<evidence type="ECO:0000313" key="10">
    <source>
        <dbReference type="EMBL" id="HJC85168.1"/>
    </source>
</evidence>
<dbReference type="PANTHER" id="PTHR21716">
    <property type="entry name" value="TRANSMEMBRANE PROTEIN"/>
    <property type="match status" value="1"/>
</dbReference>
<feature type="compositionally biased region" description="Basic and acidic residues" evidence="8">
    <location>
        <begin position="99"/>
        <end position="111"/>
    </location>
</feature>
<dbReference type="PANTHER" id="PTHR21716:SF53">
    <property type="entry name" value="PERMEASE PERM-RELATED"/>
    <property type="match status" value="1"/>
</dbReference>
<evidence type="ECO:0000256" key="5">
    <source>
        <dbReference type="ARBA" id="ARBA00022692"/>
    </source>
</evidence>
<feature type="compositionally biased region" description="Basic and acidic residues" evidence="8">
    <location>
        <begin position="35"/>
        <end position="46"/>
    </location>
</feature>
<dbReference type="Proteomes" id="UP000823858">
    <property type="component" value="Unassembled WGS sequence"/>
</dbReference>
<keyword evidence="6 9" id="KW-1133">Transmembrane helix</keyword>
<reference evidence="10" key="1">
    <citation type="journal article" date="2021" name="PeerJ">
        <title>Extensive microbial diversity within the chicken gut microbiome revealed by metagenomics and culture.</title>
        <authorList>
            <person name="Gilroy R."/>
            <person name="Ravi A."/>
            <person name="Getino M."/>
            <person name="Pursley I."/>
            <person name="Horton D.L."/>
            <person name="Alikhan N.F."/>
            <person name="Baker D."/>
            <person name="Gharbi K."/>
            <person name="Hall N."/>
            <person name="Watson M."/>
            <person name="Adriaenssens E.M."/>
            <person name="Foster-Nyarko E."/>
            <person name="Jarju S."/>
            <person name="Secka A."/>
            <person name="Antonio M."/>
            <person name="Oren A."/>
            <person name="Chaudhuri R.R."/>
            <person name="La Ragione R."/>
            <person name="Hildebrand F."/>
            <person name="Pallen M.J."/>
        </authorList>
    </citation>
    <scope>NUCLEOTIDE SEQUENCE</scope>
    <source>
        <strain evidence="10">ChiHjej13B12-4958</strain>
    </source>
</reference>
<keyword evidence="5 9" id="KW-0812">Transmembrane</keyword>
<protein>
    <submittedName>
        <fullName evidence="10">AI-2E family transporter</fullName>
    </submittedName>
</protein>
<dbReference type="EMBL" id="DWVP01000014">
    <property type="protein sequence ID" value="HJC85168.1"/>
    <property type="molecule type" value="Genomic_DNA"/>
</dbReference>
<comment type="caution">
    <text evidence="10">The sequence shown here is derived from an EMBL/GenBank/DDBJ whole genome shotgun (WGS) entry which is preliminary data.</text>
</comment>
<comment type="subcellular location">
    <subcellularLocation>
        <location evidence="1">Cell membrane</location>
        <topology evidence="1">Multi-pass membrane protein</topology>
    </subcellularLocation>
</comment>
<feature type="transmembrane region" description="Helical" evidence="9">
    <location>
        <begin position="147"/>
        <end position="167"/>
    </location>
</feature>
<dbReference type="InterPro" id="IPR002549">
    <property type="entry name" value="AI-2E-like"/>
</dbReference>
<feature type="transmembrane region" description="Helical" evidence="9">
    <location>
        <begin position="417"/>
        <end position="447"/>
    </location>
</feature>